<evidence type="ECO:0000313" key="1">
    <source>
        <dbReference type="EMBL" id="KAA8909313.1"/>
    </source>
</evidence>
<dbReference type="AlphaFoldDB" id="A0A5J5F0C6"/>
<evidence type="ECO:0000313" key="2">
    <source>
        <dbReference type="Proteomes" id="UP000326924"/>
    </source>
</evidence>
<comment type="caution">
    <text evidence="1">The sequence shown here is derived from an EMBL/GenBank/DDBJ whole genome shotgun (WGS) entry which is preliminary data.</text>
</comment>
<dbReference type="OrthoDB" id="3971593at2759"/>
<accession>A0A5J5F0C6</accession>
<dbReference type="InParanoid" id="A0A5J5F0C6"/>
<keyword evidence="2" id="KW-1185">Reference proteome</keyword>
<dbReference type="Proteomes" id="UP000326924">
    <property type="component" value="Unassembled WGS sequence"/>
</dbReference>
<gene>
    <name evidence="1" type="ORF">FN846DRAFT_905711</name>
</gene>
<protein>
    <recommendedName>
        <fullName evidence="3">F-box domain-containing protein</fullName>
    </recommendedName>
</protein>
<dbReference type="EMBL" id="VXIS01000059">
    <property type="protein sequence ID" value="KAA8909313.1"/>
    <property type="molecule type" value="Genomic_DNA"/>
</dbReference>
<name>A0A5J5F0C6_9PEZI</name>
<proteinExistence type="predicted"/>
<reference evidence="1 2" key="1">
    <citation type="submission" date="2019-09" db="EMBL/GenBank/DDBJ databases">
        <title>Draft genome of the ectomycorrhizal ascomycete Sphaerosporella brunnea.</title>
        <authorList>
            <consortium name="DOE Joint Genome Institute"/>
            <person name="Benucci G.M."/>
            <person name="Marozzi G."/>
            <person name="Antonielli L."/>
            <person name="Sanchez S."/>
            <person name="Marco P."/>
            <person name="Wang X."/>
            <person name="Falini L.B."/>
            <person name="Barry K."/>
            <person name="Haridas S."/>
            <person name="Lipzen A."/>
            <person name="Labutti K."/>
            <person name="Grigoriev I.V."/>
            <person name="Murat C."/>
            <person name="Martin F."/>
            <person name="Albertini E."/>
            <person name="Donnini D."/>
            <person name="Bonito G."/>
        </authorList>
    </citation>
    <scope>NUCLEOTIDE SEQUENCE [LARGE SCALE GENOMIC DNA]</scope>
    <source>
        <strain evidence="1 2">Sb_GMNB300</strain>
    </source>
</reference>
<evidence type="ECO:0008006" key="3">
    <source>
        <dbReference type="Google" id="ProtNLM"/>
    </source>
</evidence>
<organism evidence="1 2">
    <name type="scientific">Sphaerosporella brunnea</name>
    <dbReference type="NCBI Taxonomy" id="1250544"/>
    <lineage>
        <taxon>Eukaryota</taxon>
        <taxon>Fungi</taxon>
        <taxon>Dikarya</taxon>
        <taxon>Ascomycota</taxon>
        <taxon>Pezizomycotina</taxon>
        <taxon>Pezizomycetes</taxon>
        <taxon>Pezizales</taxon>
        <taxon>Pyronemataceae</taxon>
        <taxon>Sphaerosporella</taxon>
    </lineage>
</organism>
<sequence length="402" mass="45378">MIPPSNPHKTVHLGEFPLEVTLPCLRHRVAANIHQLLKFIASYLPDLHGVLAFASVSRAFHAAVHGDHFVFRTLFLRSYEPPRAGLSGYDFTAAFQARTKLLHGRLEQPEADEVSRDILLDASPYRRSALAQPSSTNLSYLLCLLTPHSAELQLLLAPGLFDLAKIDVETMRMLKGRVHSALALRVFLCKNYKPEMKLLKWLWYVYALFAGHLDPARRQGTFYQAGLLLQQERPGFWQGRLQSAPGSPPPPLPSRWLAAYTYLVFPPGPEPGEFPEDVEESGDNFLGEFRLEETSLGVLEGQGKDYRSFTIRKGRLESLPEDSIGAKVPGWRKIRFIKEYGSHGWKYEGVLLPGGAVALGMWWDALVPRDRAEQGRYGVFMMWAIDEGCEELGRRDTRLAIR</sequence>